<dbReference type="GO" id="GO:0018738">
    <property type="term" value="F:S-formylglutathione hydrolase activity"/>
    <property type="evidence" value="ECO:0007669"/>
    <property type="project" value="UniProtKB-EC"/>
</dbReference>
<evidence type="ECO:0000256" key="3">
    <source>
        <dbReference type="ARBA" id="ARBA00022487"/>
    </source>
</evidence>
<evidence type="ECO:0000313" key="9">
    <source>
        <dbReference type="Proteomes" id="UP001172645"/>
    </source>
</evidence>
<evidence type="ECO:0000256" key="4">
    <source>
        <dbReference type="ARBA" id="ARBA00022801"/>
    </source>
</evidence>
<evidence type="ECO:0000256" key="7">
    <source>
        <dbReference type="RuleBase" id="RU363068"/>
    </source>
</evidence>
<keyword evidence="4 7" id="KW-0378">Hydrolase</keyword>
<keyword evidence="9" id="KW-1185">Reference proteome</keyword>
<dbReference type="InterPro" id="IPR029058">
    <property type="entry name" value="AB_hydrolase_fold"/>
</dbReference>
<dbReference type="InterPro" id="IPR000801">
    <property type="entry name" value="Esterase-like"/>
</dbReference>
<dbReference type="Proteomes" id="UP001172645">
    <property type="component" value="Unassembled WGS sequence"/>
</dbReference>
<evidence type="ECO:0000313" key="8">
    <source>
        <dbReference type="EMBL" id="MDL2400484.1"/>
    </source>
</evidence>
<comment type="similarity">
    <text evidence="1 7">Belongs to the esterase D family.</text>
</comment>
<dbReference type="Pfam" id="PF00756">
    <property type="entry name" value="Esterase"/>
    <property type="match status" value="1"/>
</dbReference>
<dbReference type="Gene3D" id="3.40.50.1820">
    <property type="entry name" value="alpha/beta hydrolase"/>
    <property type="match status" value="1"/>
</dbReference>
<organism evidence="8 9">
    <name type="scientific">Rhizobium mayense</name>
    <dbReference type="NCBI Taxonomy" id="1312184"/>
    <lineage>
        <taxon>Bacteria</taxon>
        <taxon>Pseudomonadati</taxon>
        <taxon>Pseudomonadota</taxon>
        <taxon>Alphaproteobacteria</taxon>
        <taxon>Hyphomicrobiales</taxon>
        <taxon>Rhizobiaceae</taxon>
        <taxon>Rhizobium/Agrobacterium group</taxon>
        <taxon>Rhizobium</taxon>
    </lineage>
</organism>
<comment type="caution">
    <text evidence="8">The sequence shown here is derived from an EMBL/GenBank/DDBJ whole genome shotgun (WGS) entry which is preliminary data.</text>
</comment>
<evidence type="ECO:0000256" key="2">
    <source>
        <dbReference type="ARBA" id="ARBA00012479"/>
    </source>
</evidence>
<protein>
    <recommendedName>
        <fullName evidence="2 6">S-formylglutathione hydrolase</fullName>
        <ecNumber evidence="2 6">3.1.2.12</ecNumber>
    </recommendedName>
</protein>
<dbReference type="InterPro" id="IPR014186">
    <property type="entry name" value="S-formylglutathione_hydrol"/>
</dbReference>
<dbReference type="NCBIfam" id="TIGR02821">
    <property type="entry name" value="fghA_ester_D"/>
    <property type="match status" value="1"/>
</dbReference>
<dbReference type="EMBL" id="JARFYM010000012">
    <property type="protein sequence ID" value="MDL2400484.1"/>
    <property type="molecule type" value="Genomic_DNA"/>
</dbReference>
<evidence type="ECO:0000256" key="5">
    <source>
        <dbReference type="ARBA" id="ARBA00047590"/>
    </source>
</evidence>
<keyword evidence="3 7" id="KW-0719">Serine esterase</keyword>
<dbReference type="PANTHER" id="PTHR10061:SF0">
    <property type="entry name" value="S-FORMYLGLUTATHIONE HYDROLASE"/>
    <property type="match status" value="1"/>
</dbReference>
<accession>A0ABT7JVW6</accession>
<comment type="function">
    <text evidence="7">Serine hydrolase involved in the detoxification of formaldehyde.</text>
</comment>
<sequence length="277" mass="31108">MNIISQNTAFGGMQGVFSHASEACHCEMTFAVFVPPQAIKQPCPVLWYLSGLTCTHANVMEKGEYRRMAAELGLIIVCPDTSPRGNDVPDELTNWQMGKGAGFYLDAAEKPWAENYQMYTYITEELPAFVSQHFRMDMSRQGIFGHSMGGHGAMTIALKNPERFKSCSAFAPIVQPSTADWSAPAFEKYLGADKAAWRKYDACALVEDGARFPEFLIDQGKADGFLETGLRPWLFEEAIKGTGIGLTLRMHERYDHSYYFISSFMDDHLKWHAERLA</sequence>
<comment type="catalytic activity">
    <reaction evidence="5 7">
        <text>S-formylglutathione + H2O = formate + glutathione + H(+)</text>
        <dbReference type="Rhea" id="RHEA:14961"/>
        <dbReference type="ChEBI" id="CHEBI:15377"/>
        <dbReference type="ChEBI" id="CHEBI:15378"/>
        <dbReference type="ChEBI" id="CHEBI:15740"/>
        <dbReference type="ChEBI" id="CHEBI:57688"/>
        <dbReference type="ChEBI" id="CHEBI:57925"/>
        <dbReference type="EC" id="3.1.2.12"/>
    </reaction>
</comment>
<dbReference type="PANTHER" id="PTHR10061">
    <property type="entry name" value="S-FORMYLGLUTATHIONE HYDROLASE"/>
    <property type="match status" value="1"/>
</dbReference>
<dbReference type="SUPFAM" id="SSF53474">
    <property type="entry name" value="alpha/beta-Hydrolases"/>
    <property type="match status" value="1"/>
</dbReference>
<dbReference type="EC" id="3.1.2.12" evidence="2 6"/>
<dbReference type="RefSeq" id="WP_285869618.1">
    <property type="nucleotide sequence ID" value="NZ_JARFYM010000012.1"/>
</dbReference>
<proteinExistence type="inferred from homology"/>
<reference evidence="8" key="1">
    <citation type="submission" date="2023-06" db="EMBL/GenBank/DDBJ databases">
        <title>Phylogenetic Diversity of Rhizobium strains.</title>
        <authorList>
            <person name="Moura F.T."/>
            <person name="Helene L.C.F."/>
            <person name="Hungria M."/>
        </authorList>
    </citation>
    <scope>NUCLEOTIDE SEQUENCE</scope>
    <source>
        <strain evidence="8">CCGE526</strain>
    </source>
</reference>
<evidence type="ECO:0000256" key="1">
    <source>
        <dbReference type="ARBA" id="ARBA00005622"/>
    </source>
</evidence>
<name>A0ABT7JVW6_9HYPH</name>
<evidence type="ECO:0000256" key="6">
    <source>
        <dbReference type="NCBIfam" id="TIGR02821"/>
    </source>
</evidence>
<gene>
    <name evidence="8" type="primary">fghA</name>
    <name evidence="8" type="ORF">PY649_16385</name>
</gene>